<dbReference type="STRING" id="205917.A0A4Y9YAG8"/>
<feature type="region of interest" description="Disordered" evidence="1">
    <location>
        <begin position="70"/>
        <end position="112"/>
    </location>
</feature>
<evidence type="ECO:0000256" key="1">
    <source>
        <dbReference type="SAM" id="MobiDB-lite"/>
    </source>
</evidence>
<dbReference type="AlphaFoldDB" id="A0A4Y9YAG8"/>
<organism evidence="3 4">
    <name type="scientific">Dentipellis fragilis</name>
    <dbReference type="NCBI Taxonomy" id="205917"/>
    <lineage>
        <taxon>Eukaryota</taxon>
        <taxon>Fungi</taxon>
        <taxon>Dikarya</taxon>
        <taxon>Basidiomycota</taxon>
        <taxon>Agaricomycotina</taxon>
        <taxon>Agaricomycetes</taxon>
        <taxon>Russulales</taxon>
        <taxon>Hericiaceae</taxon>
        <taxon>Dentipellis</taxon>
    </lineage>
</organism>
<proteinExistence type="predicted"/>
<dbReference type="Proteomes" id="UP000298327">
    <property type="component" value="Unassembled WGS sequence"/>
</dbReference>
<reference evidence="3 4" key="1">
    <citation type="submission" date="2019-02" db="EMBL/GenBank/DDBJ databases">
        <title>Genome sequencing of the rare red list fungi Dentipellis fragilis.</title>
        <authorList>
            <person name="Buettner E."/>
            <person name="Kellner H."/>
        </authorList>
    </citation>
    <scope>NUCLEOTIDE SEQUENCE [LARGE SCALE GENOMIC DNA]</scope>
    <source>
        <strain evidence="3 4">DSM 105465</strain>
    </source>
</reference>
<protein>
    <submittedName>
        <fullName evidence="3">Uncharacterized protein</fullName>
    </submittedName>
</protein>
<name>A0A4Y9YAG8_9AGAM</name>
<evidence type="ECO:0000313" key="4">
    <source>
        <dbReference type="Proteomes" id="UP000298327"/>
    </source>
</evidence>
<keyword evidence="4" id="KW-1185">Reference proteome</keyword>
<keyword evidence="2" id="KW-1133">Transmembrane helix</keyword>
<dbReference type="EMBL" id="SEOQ01000674">
    <property type="protein sequence ID" value="TFY58557.1"/>
    <property type="molecule type" value="Genomic_DNA"/>
</dbReference>
<keyword evidence="2" id="KW-0472">Membrane</keyword>
<comment type="caution">
    <text evidence="3">The sequence shown here is derived from an EMBL/GenBank/DDBJ whole genome shotgun (WGS) entry which is preliminary data.</text>
</comment>
<accession>A0A4Y9YAG8</accession>
<sequence length="112" mass="12457">MSVCIAYGVIAGILSYVLLNGVPWALRKATNNRISPPSYNQAEQWVIPPGSIVPAWMSMLLALVSGRSRSEDVPMTPQHQHQFRTDSMDTSQQDHDHGIGRKIIDVSELDEK</sequence>
<evidence type="ECO:0000256" key="2">
    <source>
        <dbReference type="SAM" id="Phobius"/>
    </source>
</evidence>
<feature type="compositionally biased region" description="Basic and acidic residues" evidence="1">
    <location>
        <begin position="83"/>
        <end position="105"/>
    </location>
</feature>
<evidence type="ECO:0000313" key="3">
    <source>
        <dbReference type="EMBL" id="TFY58557.1"/>
    </source>
</evidence>
<keyword evidence="2" id="KW-0812">Transmembrane</keyword>
<dbReference type="OrthoDB" id="431212at2759"/>
<feature type="transmembrane region" description="Helical" evidence="2">
    <location>
        <begin position="7"/>
        <end position="26"/>
    </location>
</feature>
<gene>
    <name evidence="3" type="ORF">EVG20_g8106</name>
</gene>